<organism evidence="2 4">
    <name type="scientific">Streptomyces griseochromogenes</name>
    <dbReference type="NCBI Taxonomy" id="68214"/>
    <lineage>
        <taxon>Bacteria</taxon>
        <taxon>Bacillati</taxon>
        <taxon>Actinomycetota</taxon>
        <taxon>Actinomycetes</taxon>
        <taxon>Kitasatosporales</taxon>
        <taxon>Streptomycetaceae</taxon>
        <taxon>Streptomyces</taxon>
    </lineage>
</organism>
<evidence type="ECO:0000313" key="5">
    <source>
        <dbReference type="Proteomes" id="UP001519309"/>
    </source>
</evidence>
<dbReference type="SUPFAM" id="SSF63829">
    <property type="entry name" value="Calcium-dependent phosphotriesterase"/>
    <property type="match status" value="1"/>
</dbReference>
<dbReference type="AlphaFoldDB" id="A0A1B1AVB0"/>
<dbReference type="Gene3D" id="2.120.10.30">
    <property type="entry name" value="TolB, C-terminal domain"/>
    <property type="match status" value="1"/>
</dbReference>
<dbReference type="InterPro" id="IPR011042">
    <property type="entry name" value="6-blade_b-propeller_TolB-like"/>
</dbReference>
<accession>A0A1B1AVB0</accession>
<dbReference type="RefSeq" id="WP_067303276.1">
    <property type="nucleotide sequence ID" value="NZ_CP016279.1"/>
</dbReference>
<dbReference type="STRING" id="68214.AVL59_13375"/>
<dbReference type="Proteomes" id="UP001519309">
    <property type="component" value="Unassembled WGS sequence"/>
</dbReference>
<dbReference type="InterPro" id="IPR053224">
    <property type="entry name" value="Sensory_adhesion_molecule"/>
</dbReference>
<feature type="chain" id="PRO_5008519242" evidence="1">
    <location>
        <begin position="31"/>
        <end position="354"/>
    </location>
</feature>
<evidence type="ECO:0000313" key="2">
    <source>
        <dbReference type="EMBL" id="ANP50477.1"/>
    </source>
</evidence>
<keyword evidence="1" id="KW-0732">Signal</keyword>
<evidence type="ECO:0000313" key="4">
    <source>
        <dbReference type="Proteomes" id="UP000092659"/>
    </source>
</evidence>
<dbReference type="Proteomes" id="UP000092659">
    <property type="component" value="Chromosome"/>
</dbReference>
<reference evidence="3 5" key="2">
    <citation type="submission" date="2021-03" db="EMBL/GenBank/DDBJ databases">
        <title>Genomic Encyclopedia of Type Strains, Phase IV (KMG-IV): sequencing the most valuable type-strain genomes for metagenomic binning, comparative biology and taxonomic classification.</title>
        <authorList>
            <person name="Goeker M."/>
        </authorList>
    </citation>
    <scope>NUCLEOTIDE SEQUENCE [LARGE SCALE GENOMIC DNA]</scope>
    <source>
        <strain evidence="3 5">DSM 40499</strain>
    </source>
</reference>
<protein>
    <submittedName>
        <fullName evidence="3">WD40 repeat protein</fullName>
    </submittedName>
</protein>
<name>A0A1B1AVB0_9ACTN</name>
<feature type="signal peptide" evidence="1">
    <location>
        <begin position="1"/>
        <end position="30"/>
    </location>
</feature>
<keyword evidence="5" id="KW-1185">Reference proteome</keyword>
<evidence type="ECO:0000313" key="3">
    <source>
        <dbReference type="EMBL" id="MBP2051228.1"/>
    </source>
</evidence>
<dbReference type="PANTHER" id="PTHR31460">
    <property type="match status" value="1"/>
</dbReference>
<dbReference type="OrthoDB" id="504981at2"/>
<dbReference type="EMBL" id="CP016279">
    <property type="protein sequence ID" value="ANP50477.1"/>
    <property type="molecule type" value="Genomic_DNA"/>
</dbReference>
<dbReference type="KEGG" id="sgs:AVL59_13375"/>
<sequence>MRLKHSAIAVVLTAMTALGTALTSTTAAHATPGRHATTFAHGPSRPAVPIVEARGPGVFPHSVDYDPDSRKFVVGSLAHSTISSVGQDGTVRTLVDDKDLVSVQAVRVDSKRNRILATNVDYGLADRSAPATRFRVAGVASYDTDSGRRLWYADLSKVAGDGKQHLVSDVTIAADGTAYAVDELTPTIFRIDRDGRASVLLRDDLLAGKLDIPDFLNDVGMSAVAWMPGNILVVAMADGSLVRVPVDHPEQAAKVRLTTDLKTITAGIRVLPDGSIAAISSGLLSGQAAVVQRVRPGPHWKSATVTVTDTVADPVSSAVTAGPRGTTYALSGGLAALLAGGPNDGFTLRPVNVR</sequence>
<evidence type="ECO:0000256" key="1">
    <source>
        <dbReference type="SAM" id="SignalP"/>
    </source>
</evidence>
<gene>
    <name evidence="2" type="ORF">AVL59_13375</name>
    <name evidence="3" type="ORF">J2Z21_004199</name>
</gene>
<dbReference type="EMBL" id="JAGGLP010000008">
    <property type="protein sequence ID" value="MBP2051228.1"/>
    <property type="molecule type" value="Genomic_DNA"/>
</dbReference>
<dbReference type="PANTHER" id="PTHR31460:SF3">
    <property type="entry name" value="MESOCENTIN"/>
    <property type="match status" value="1"/>
</dbReference>
<reference evidence="2 4" key="1">
    <citation type="submission" date="2016-06" db="EMBL/GenBank/DDBJ databases">
        <title>Complete genome sequence of Streptomyces griseochromogenes ATCC 14511, the Blasticidin S producer.</title>
        <authorList>
            <person name="Wu L."/>
        </authorList>
    </citation>
    <scope>NUCLEOTIDE SEQUENCE [LARGE SCALE GENOMIC DNA]</scope>
    <source>
        <strain evidence="2 4">ATCC 14511</strain>
    </source>
</reference>
<proteinExistence type="predicted"/>